<dbReference type="PROSITE" id="PS51379">
    <property type="entry name" value="4FE4S_FER_2"/>
    <property type="match status" value="1"/>
</dbReference>
<dbReference type="GO" id="GO:0051539">
    <property type="term" value="F:4 iron, 4 sulfur cluster binding"/>
    <property type="evidence" value="ECO:0007669"/>
    <property type="project" value="UniProtKB-KW"/>
</dbReference>
<dbReference type="SUPFAM" id="SSF54862">
    <property type="entry name" value="4Fe-4S ferredoxins"/>
    <property type="match status" value="1"/>
</dbReference>
<evidence type="ECO:0000256" key="4">
    <source>
        <dbReference type="ARBA" id="ARBA00022723"/>
    </source>
</evidence>
<dbReference type="PROSITE" id="PS00198">
    <property type="entry name" value="4FE4S_FER_1"/>
    <property type="match status" value="1"/>
</dbReference>
<keyword evidence="2" id="KW-0813">Transport</keyword>
<keyword evidence="3" id="KW-0004">4Fe-4S</keyword>
<keyword evidence="5" id="KW-0249">Electron transport</keyword>
<dbReference type="NCBIfam" id="NF033683">
    <property type="entry name" value="di_4Fe-4S_YfhL"/>
    <property type="match status" value="1"/>
</dbReference>
<sequence length="101" mass="11226">MATHITSDCINCGACEPECPNQAISEGTDIYVIDPNLCTECVGFYDHEACQAVCPVECCLPDPNRPESEDVLIERAVHLHPEDEQLKSRASANDYPSRFRK</sequence>
<evidence type="ECO:0000256" key="6">
    <source>
        <dbReference type="ARBA" id="ARBA00023004"/>
    </source>
</evidence>
<keyword evidence="7" id="KW-0411">Iron-sulfur</keyword>
<proteinExistence type="predicted"/>
<evidence type="ECO:0000256" key="1">
    <source>
        <dbReference type="ARBA" id="ARBA00001966"/>
    </source>
</evidence>
<keyword evidence="6" id="KW-0408">Iron</keyword>
<name>A0A0F6W194_9BACT</name>
<dbReference type="InterPro" id="IPR017900">
    <property type="entry name" value="4Fe4S_Fe_S_CS"/>
</dbReference>
<organism evidence="9 10">
    <name type="scientific">Sandaracinus amylolyticus</name>
    <dbReference type="NCBI Taxonomy" id="927083"/>
    <lineage>
        <taxon>Bacteria</taxon>
        <taxon>Pseudomonadati</taxon>
        <taxon>Myxococcota</taxon>
        <taxon>Polyangia</taxon>
        <taxon>Polyangiales</taxon>
        <taxon>Sandaracinaceae</taxon>
        <taxon>Sandaracinus</taxon>
    </lineage>
</organism>
<dbReference type="AlphaFoldDB" id="A0A0F6W194"/>
<dbReference type="Proteomes" id="UP000034883">
    <property type="component" value="Chromosome"/>
</dbReference>
<dbReference type="KEGG" id="samy:DB32_001870"/>
<comment type="cofactor">
    <cofactor evidence="1">
        <name>[4Fe-4S] cluster</name>
        <dbReference type="ChEBI" id="CHEBI:49883"/>
    </cofactor>
</comment>
<evidence type="ECO:0000256" key="7">
    <source>
        <dbReference type="ARBA" id="ARBA00023014"/>
    </source>
</evidence>
<keyword evidence="10" id="KW-1185">Reference proteome</keyword>
<dbReference type="GO" id="GO:0046872">
    <property type="term" value="F:metal ion binding"/>
    <property type="evidence" value="ECO:0007669"/>
    <property type="project" value="UniProtKB-KW"/>
</dbReference>
<dbReference type="Gene3D" id="3.30.70.20">
    <property type="match status" value="1"/>
</dbReference>
<dbReference type="RefSeq" id="WP_053232031.1">
    <property type="nucleotide sequence ID" value="NZ_CP011125.1"/>
</dbReference>
<dbReference type="EMBL" id="CP011125">
    <property type="protein sequence ID" value="AKF04721.1"/>
    <property type="molecule type" value="Genomic_DNA"/>
</dbReference>
<evidence type="ECO:0000256" key="2">
    <source>
        <dbReference type="ARBA" id="ARBA00022448"/>
    </source>
</evidence>
<gene>
    <name evidence="9" type="ORF">DB32_001870</name>
</gene>
<dbReference type="InterPro" id="IPR047927">
    <property type="entry name" value="YfhL-like"/>
</dbReference>
<dbReference type="FunFam" id="3.30.70.20:FF:000045">
    <property type="entry name" value="Ferredoxin, 4Fe-4S"/>
    <property type="match status" value="1"/>
</dbReference>
<evidence type="ECO:0000256" key="3">
    <source>
        <dbReference type="ARBA" id="ARBA00022485"/>
    </source>
</evidence>
<feature type="domain" description="4Fe-4S ferredoxin-type" evidence="8">
    <location>
        <begin position="1"/>
        <end position="29"/>
    </location>
</feature>
<evidence type="ECO:0000313" key="10">
    <source>
        <dbReference type="Proteomes" id="UP000034883"/>
    </source>
</evidence>
<keyword evidence="4" id="KW-0479">Metal-binding</keyword>
<reference evidence="9 10" key="1">
    <citation type="submission" date="2015-03" db="EMBL/GenBank/DDBJ databases">
        <title>Genome assembly of Sandaracinus amylolyticus DSM 53668.</title>
        <authorList>
            <person name="Sharma G."/>
            <person name="Subramanian S."/>
        </authorList>
    </citation>
    <scope>NUCLEOTIDE SEQUENCE [LARGE SCALE GENOMIC DNA]</scope>
    <source>
        <strain evidence="9 10">DSM 53668</strain>
    </source>
</reference>
<dbReference type="OrthoDB" id="9803397at2"/>
<evidence type="ECO:0000313" key="9">
    <source>
        <dbReference type="EMBL" id="AKF04721.1"/>
    </source>
</evidence>
<dbReference type="InterPro" id="IPR017896">
    <property type="entry name" value="4Fe4S_Fe-S-bd"/>
</dbReference>
<dbReference type="Pfam" id="PF00037">
    <property type="entry name" value="Fer4"/>
    <property type="match status" value="1"/>
</dbReference>
<evidence type="ECO:0000256" key="5">
    <source>
        <dbReference type="ARBA" id="ARBA00022982"/>
    </source>
</evidence>
<evidence type="ECO:0000259" key="8">
    <source>
        <dbReference type="PROSITE" id="PS51379"/>
    </source>
</evidence>
<accession>A0A0F6W194</accession>
<dbReference type="STRING" id="927083.DB32_001870"/>
<protein>
    <submittedName>
        <fullName evidence="9">4Fe-4S ferredoxin, iron-sulfur binding protein</fullName>
    </submittedName>
</protein>